<accession>A0A1M5K8Z8</accession>
<comment type="similarity">
    <text evidence="2">Belongs to the bacterial sugar transferase family.</text>
</comment>
<dbReference type="AlphaFoldDB" id="A0A1M5K8Z8"/>
<dbReference type="GO" id="GO:0016780">
    <property type="term" value="F:phosphotransferase activity, for other substituted phosphate groups"/>
    <property type="evidence" value="ECO:0007669"/>
    <property type="project" value="TreeGrafter"/>
</dbReference>
<evidence type="ECO:0000256" key="3">
    <source>
        <dbReference type="ARBA" id="ARBA00022679"/>
    </source>
</evidence>
<dbReference type="InterPro" id="IPR017473">
    <property type="entry name" value="Undecaprenyl-P_gluc_Ptfrase"/>
</dbReference>
<dbReference type="InterPro" id="IPR003362">
    <property type="entry name" value="Bact_transf"/>
</dbReference>
<keyword evidence="5 8" id="KW-1133">Transmembrane helix</keyword>
<keyword evidence="6 8" id="KW-0472">Membrane</keyword>
<keyword evidence="4 8" id="KW-0812">Transmembrane</keyword>
<dbReference type="Pfam" id="PF13727">
    <property type="entry name" value="CoA_binding_3"/>
    <property type="match status" value="1"/>
</dbReference>
<evidence type="ECO:0000256" key="2">
    <source>
        <dbReference type="ARBA" id="ARBA00006464"/>
    </source>
</evidence>
<dbReference type="Pfam" id="PF02397">
    <property type="entry name" value="Bac_transf"/>
    <property type="match status" value="1"/>
</dbReference>
<proteinExistence type="inferred from homology"/>
<evidence type="ECO:0000256" key="4">
    <source>
        <dbReference type="ARBA" id="ARBA00022692"/>
    </source>
</evidence>
<reference evidence="10 11" key="1">
    <citation type="submission" date="2016-11" db="EMBL/GenBank/DDBJ databases">
        <authorList>
            <person name="Jaros S."/>
            <person name="Januszkiewicz K."/>
            <person name="Wedrychowicz H."/>
        </authorList>
    </citation>
    <scope>NUCLEOTIDE SEQUENCE [LARGE SCALE GENOMIC DNA]</scope>
    <source>
        <strain evidence="10 11">DSM 19436</strain>
    </source>
</reference>
<feature type="transmembrane region" description="Helical" evidence="8">
    <location>
        <begin position="38"/>
        <end position="58"/>
    </location>
</feature>
<evidence type="ECO:0000256" key="8">
    <source>
        <dbReference type="SAM" id="Phobius"/>
    </source>
</evidence>
<feature type="domain" description="Bacterial sugar transferase" evidence="9">
    <location>
        <begin position="304"/>
        <end position="492"/>
    </location>
</feature>
<evidence type="ECO:0000256" key="5">
    <source>
        <dbReference type="ARBA" id="ARBA00022989"/>
    </source>
</evidence>
<dbReference type="Gene3D" id="3.40.50.720">
    <property type="entry name" value="NAD(P)-binding Rossmann-like Domain"/>
    <property type="match status" value="1"/>
</dbReference>
<keyword evidence="11" id="KW-1185">Reference proteome</keyword>
<evidence type="ECO:0000256" key="7">
    <source>
        <dbReference type="ARBA" id="ARBA00023169"/>
    </source>
</evidence>
<feature type="transmembrane region" description="Helical" evidence="8">
    <location>
        <begin position="109"/>
        <end position="127"/>
    </location>
</feature>
<dbReference type="EMBL" id="FQUP01000005">
    <property type="protein sequence ID" value="SHG49218.1"/>
    <property type="molecule type" value="Genomic_DNA"/>
</dbReference>
<dbReference type="PANTHER" id="PTHR30576">
    <property type="entry name" value="COLANIC BIOSYNTHESIS UDP-GLUCOSE LIPID CARRIER TRANSFERASE"/>
    <property type="match status" value="1"/>
</dbReference>
<dbReference type="GO" id="GO:0000271">
    <property type="term" value="P:polysaccharide biosynthetic process"/>
    <property type="evidence" value="ECO:0007669"/>
    <property type="project" value="UniProtKB-KW"/>
</dbReference>
<dbReference type="Proteomes" id="UP000184485">
    <property type="component" value="Unassembled WGS sequence"/>
</dbReference>
<feature type="transmembrane region" description="Helical" evidence="8">
    <location>
        <begin position="70"/>
        <end position="88"/>
    </location>
</feature>
<keyword evidence="3 10" id="KW-0808">Transferase</keyword>
<keyword evidence="7" id="KW-0270">Exopolysaccharide synthesis</keyword>
<dbReference type="InterPro" id="IPR017475">
    <property type="entry name" value="EPS_sugar_tfrase"/>
</dbReference>
<dbReference type="NCBIfam" id="TIGR03023">
    <property type="entry name" value="WcaJ_sugtrans"/>
    <property type="match status" value="1"/>
</dbReference>
<dbReference type="STRING" id="1122133.SAMN02745157_4322"/>
<protein>
    <submittedName>
        <fullName evidence="10">Undecaprenyl-phosphate glucose phosphotransferase</fullName>
    </submittedName>
</protein>
<evidence type="ECO:0000313" key="10">
    <source>
        <dbReference type="EMBL" id="SHG49218.1"/>
    </source>
</evidence>
<comment type="subcellular location">
    <subcellularLocation>
        <location evidence="1">Membrane</location>
        <topology evidence="1">Multi-pass membrane protein</topology>
    </subcellularLocation>
</comment>
<sequence length="498" mass="54333">MAAETEGRLDQPGRPPALGQEALAVAQAMSKRSLAPAILANSVQAFEFFALLFIGALLRDLVGLGLDSAGWLGWMAIVLAPLLTVIIAHSNGSYLIPAMRDGVGALSRMLAIWTGVILMLAAGAFLLDVGSDGAPRWMLLFFLSGLALLLAERTILAHLVAGWTRQGRFDRRAAIVGGGDEAAALIAALAVESPDILVCGVFDDRGVERSSERTDGPPKLGTVAELVAFARIAEIDLVIVSLPQSAESRLLEILRALWVLPVDIRLSALGARLRFRPRAYSFIGSIPFLDLADRPISGWSAVAKRSFDLTVAALALILLSPLMLLTALAVRLDSPGPVLFRQKRYGFNNEVISVLKFRSMYHHMSDPSAKVVVTRGDPRVTRVGRFIRRTSIDELPQLFNVLSGTLSIVGPRPHAVNAHTAQQLWDEVVDGYFARHRVKPGITGWAQINGWRGEIDSPEKIQRRVELDLEYIERWSVLFDLYIVAMTPLSLLQGENAY</sequence>
<evidence type="ECO:0000259" key="9">
    <source>
        <dbReference type="Pfam" id="PF02397"/>
    </source>
</evidence>
<dbReference type="NCBIfam" id="TIGR03025">
    <property type="entry name" value="EPS_sugtrans"/>
    <property type="match status" value="1"/>
</dbReference>
<organism evidence="10 11">
    <name type="scientific">Kaistia soli DSM 19436</name>
    <dbReference type="NCBI Taxonomy" id="1122133"/>
    <lineage>
        <taxon>Bacteria</taxon>
        <taxon>Pseudomonadati</taxon>
        <taxon>Pseudomonadota</taxon>
        <taxon>Alphaproteobacteria</taxon>
        <taxon>Hyphomicrobiales</taxon>
        <taxon>Kaistiaceae</taxon>
        <taxon>Kaistia</taxon>
    </lineage>
</organism>
<feature type="transmembrane region" description="Helical" evidence="8">
    <location>
        <begin position="139"/>
        <end position="163"/>
    </location>
</feature>
<evidence type="ECO:0000313" key="11">
    <source>
        <dbReference type="Proteomes" id="UP000184485"/>
    </source>
</evidence>
<dbReference type="GO" id="GO:0016020">
    <property type="term" value="C:membrane"/>
    <property type="evidence" value="ECO:0007669"/>
    <property type="project" value="UniProtKB-SubCell"/>
</dbReference>
<name>A0A1M5K8Z8_9HYPH</name>
<dbReference type="RefSeq" id="WP_073057283.1">
    <property type="nucleotide sequence ID" value="NZ_FQUP01000005.1"/>
</dbReference>
<evidence type="ECO:0000256" key="6">
    <source>
        <dbReference type="ARBA" id="ARBA00023136"/>
    </source>
</evidence>
<gene>
    <name evidence="10" type="ORF">SAMN02745157_4322</name>
</gene>
<evidence type="ECO:0000256" key="1">
    <source>
        <dbReference type="ARBA" id="ARBA00004141"/>
    </source>
</evidence>
<dbReference type="OrthoDB" id="9808602at2"/>
<feature type="transmembrane region" description="Helical" evidence="8">
    <location>
        <begin position="309"/>
        <end position="330"/>
    </location>
</feature>
<dbReference type="PANTHER" id="PTHR30576:SF0">
    <property type="entry name" value="UNDECAPRENYL-PHOSPHATE N-ACETYLGALACTOSAMINYL 1-PHOSPHATE TRANSFERASE-RELATED"/>
    <property type="match status" value="1"/>
</dbReference>